<dbReference type="OrthoDB" id="5785269at2759"/>
<name>W2TYQ2_NECAM</name>
<gene>
    <name evidence="2" type="ORF">NECAME_00064</name>
</gene>
<sequence>MTTVMLLFAFVTPIVQSLSFYTRHQTIECGSQIRAEGSYRIPKHERCRLNVDVPENGAVQITTSGKEFKCRHHLSDLMIVSSETKLTSFPCLDRVGAAVFTGTDKHYAIHARNLPTGTHIGIFYYSTHFECGDSVPFDVVGIPLTTKYSRLEKEDCALVLPGRARAVIDRIEGSDVKNRIFSVIRFNQGLRLGEFTLQSDKICHGPGGGVSTFQYDIFCSIGQMNVESEAEAIIHFRLEAPTPDQLDTYRIESYTCNSRFID</sequence>
<reference evidence="3" key="1">
    <citation type="journal article" date="2014" name="Nat. Genet.">
        <title>Genome of the human hookworm Necator americanus.</title>
        <authorList>
            <person name="Tang Y.T."/>
            <person name="Gao X."/>
            <person name="Rosa B.A."/>
            <person name="Abubucker S."/>
            <person name="Hallsworth-Pepin K."/>
            <person name="Martin J."/>
            <person name="Tyagi R."/>
            <person name="Heizer E."/>
            <person name="Zhang X."/>
            <person name="Bhonagiri-Palsikar V."/>
            <person name="Minx P."/>
            <person name="Warren W.C."/>
            <person name="Wang Q."/>
            <person name="Zhan B."/>
            <person name="Hotez P.J."/>
            <person name="Sternberg P.W."/>
            <person name="Dougall A."/>
            <person name="Gaze S.T."/>
            <person name="Mulvenna J."/>
            <person name="Sotillo J."/>
            <person name="Ranganathan S."/>
            <person name="Rabelo E.M."/>
            <person name="Wilson R.K."/>
            <person name="Felgner P.L."/>
            <person name="Bethony J."/>
            <person name="Hawdon J.M."/>
            <person name="Gasser R.B."/>
            <person name="Loukas A."/>
            <person name="Mitreva M."/>
        </authorList>
    </citation>
    <scope>NUCLEOTIDE SEQUENCE [LARGE SCALE GENOMIC DNA]</scope>
</reference>
<proteinExistence type="predicted"/>
<evidence type="ECO:0008006" key="4">
    <source>
        <dbReference type="Google" id="ProtNLM"/>
    </source>
</evidence>
<evidence type="ECO:0000256" key="1">
    <source>
        <dbReference type="SAM" id="SignalP"/>
    </source>
</evidence>
<dbReference type="AlphaFoldDB" id="W2TYQ2"/>
<organism evidence="2 3">
    <name type="scientific">Necator americanus</name>
    <name type="common">Human hookworm</name>
    <dbReference type="NCBI Taxonomy" id="51031"/>
    <lineage>
        <taxon>Eukaryota</taxon>
        <taxon>Metazoa</taxon>
        <taxon>Ecdysozoa</taxon>
        <taxon>Nematoda</taxon>
        <taxon>Chromadorea</taxon>
        <taxon>Rhabditida</taxon>
        <taxon>Rhabditina</taxon>
        <taxon>Rhabditomorpha</taxon>
        <taxon>Strongyloidea</taxon>
        <taxon>Ancylostomatidae</taxon>
        <taxon>Bunostominae</taxon>
        <taxon>Necator</taxon>
    </lineage>
</organism>
<accession>W2TYQ2</accession>
<feature type="signal peptide" evidence="1">
    <location>
        <begin position="1"/>
        <end position="17"/>
    </location>
</feature>
<dbReference type="Proteomes" id="UP000053676">
    <property type="component" value="Unassembled WGS sequence"/>
</dbReference>
<evidence type="ECO:0000313" key="3">
    <source>
        <dbReference type="Proteomes" id="UP000053676"/>
    </source>
</evidence>
<feature type="chain" id="PRO_5004825493" description="ZP domain-containing protein" evidence="1">
    <location>
        <begin position="18"/>
        <end position="262"/>
    </location>
</feature>
<keyword evidence="3" id="KW-1185">Reference proteome</keyword>
<protein>
    <recommendedName>
        <fullName evidence="4">ZP domain-containing protein</fullName>
    </recommendedName>
</protein>
<dbReference type="KEGG" id="nai:NECAME_00064"/>
<evidence type="ECO:0000313" key="2">
    <source>
        <dbReference type="EMBL" id="ETN87205.1"/>
    </source>
</evidence>
<keyword evidence="1" id="KW-0732">Signal</keyword>
<dbReference type="EMBL" id="KI657455">
    <property type="protein sequence ID" value="ETN87205.1"/>
    <property type="molecule type" value="Genomic_DNA"/>
</dbReference>